<feature type="non-terminal residue" evidence="1">
    <location>
        <position position="98"/>
    </location>
</feature>
<name>A0A4U1EDS2_MONMO</name>
<dbReference type="AlphaFoldDB" id="A0A4U1EDS2"/>
<comment type="caution">
    <text evidence="1">The sequence shown here is derived from an EMBL/GenBank/DDBJ whole genome shotgun (WGS) entry which is preliminary data.</text>
</comment>
<reference evidence="2" key="1">
    <citation type="journal article" date="2019" name="IScience">
        <title>Narwhal Genome Reveals Long-Term Low Genetic Diversity despite Current Large Abundance Size.</title>
        <authorList>
            <person name="Westbury M.V."/>
            <person name="Petersen B."/>
            <person name="Garde E."/>
            <person name="Heide-Jorgensen M.P."/>
            <person name="Lorenzen E.D."/>
        </authorList>
    </citation>
    <scope>NUCLEOTIDE SEQUENCE [LARGE SCALE GENOMIC DNA]</scope>
</reference>
<dbReference type="Proteomes" id="UP000308365">
    <property type="component" value="Unassembled WGS sequence"/>
</dbReference>
<proteinExistence type="predicted"/>
<organism evidence="1 2">
    <name type="scientific">Monodon monoceros</name>
    <name type="common">Narwhal</name>
    <name type="synonym">Ceratodon monodon</name>
    <dbReference type="NCBI Taxonomy" id="40151"/>
    <lineage>
        <taxon>Eukaryota</taxon>
        <taxon>Metazoa</taxon>
        <taxon>Chordata</taxon>
        <taxon>Craniata</taxon>
        <taxon>Vertebrata</taxon>
        <taxon>Euteleostomi</taxon>
        <taxon>Mammalia</taxon>
        <taxon>Eutheria</taxon>
        <taxon>Laurasiatheria</taxon>
        <taxon>Artiodactyla</taxon>
        <taxon>Whippomorpha</taxon>
        <taxon>Cetacea</taxon>
        <taxon>Odontoceti</taxon>
        <taxon>Monodontidae</taxon>
        <taxon>Monodon</taxon>
    </lineage>
</organism>
<evidence type="ECO:0000313" key="1">
    <source>
        <dbReference type="EMBL" id="TKC34168.1"/>
    </source>
</evidence>
<protein>
    <submittedName>
        <fullName evidence="1">Uncharacterized protein</fullName>
    </submittedName>
</protein>
<gene>
    <name evidence="1" type="ORF">EI555_015153</name>
</gene>
<sequence length="98" mass="11169">YIALVSSHLLQCLAQYPGYFSLSVVEEVLALSKIQLINQPWTVNLYLIISIIALVKKGNLSKIVTWMPNHHSLFGCEWLLHLSFGTAKTYSSLYCLRR</sequence>
<dbReference type="EMBL" id="RWIC01002025">
    <property type="protein sequence ID" value="TKC34168.1"/>
    <property type="molecule type" value="Genomic_DNA"/>
</dbReference>
<evidence type="ECO:0000313" key="2">
    <source>
        <dbReference type="Proteomes" id="UP000308365"/>
    </source>
</evidence>
<accession>A0A4U1EDS2</accession>
<feature type="non-terminal residue" evidence="1">
    <location>
        <position position="1"/>
    </location>
</feature>